<dbReference type="EMBL" id="BQMJ01000080">
    <property type="protein sequence ID" value="GJQ16027.1"/>
    <property type="molecule type" value="Genomic_DNA"/>
</dbReference>
<dbReference type="OrthoDB" id="7325at2759"/>
<organism evidence="2 4">
    <name type="scientific">Galdieria partita</name>
    <dbReference type="NCBI Taxonomy" id="83374"/>
    <lineage>
        <taxon>Eukaryota</taxon>
        <taxon>Rhodophyta</taxon>
        <taxon>Bangiophyceae</taxon>
        <taxon>Galdieriales</taxon>
        <taxon>Galdieriaceae</taxon>
        <taxon>Galdieria</taxon>
    </lineage>
</organism>
<dbReference type="AlphaFoldDB" id="A0A9C7Q7S7"/>
<evidence type="ECO:0008006" key="5">
    <source>
        <dbReference type="Google" id="ProtNLM"/>
    </source>
</evidence>
<evidence type="ECO:0000313" key="2">
    <source>
        <dbReference type="EMBL" id="GJQ15991.1"/>
    </source>
</evidence>
<keyword evidence="1" id="KW-0812">Transmembrane</keyword>
<keyword evidence="4" id="KW-1185">Reference proteome</keyword>
<protein>
    <recommendedName>
        <fullName evidence="5">Transmembrane protein</fullName>
    </recommendedName>
</protein>
<sequence>MKVYRDYETAIRYTTFVGVNCLLFYTAGPIARFIQGLPYWDRKREEQEAARNRERLWKRWKSEIAYQRNEQWNSTGE</sequence>
<evidence type="ECO:0000313" key="3">
    <source>
        <dbReference type="EMBL" id="GJQ16027.1"/>
    </source>
</evidence>
<gene>
    <name evidence="2" type="ORF">GpartN1_g7782.t1</name>
    <name evidence="3" type="ORF">GpartN1_g7818.t1</name>
</gene>
<proteinExistence type="predicted"/>
<dbReference type="Proteomes" id="UP001061958">
    <property type="component" value="Unassembled WGS sequence"/>
</dbReference>
<dbReference type="EMBL" id="BQMJ01000079">
    <property type="protein sequence ID" value="GJQ15991.1"/>
    <property type="molecule type" value="Genomic_DNA"/>
</dbReference>
<keyword evidence="1" id="KW-1133">Transmembrane helix</keyword>
<reference evidence="2" key="1">
    <citation type="journal article" date="2022" name="Proc. Natl. Acad. Sci. U.S.A.">
        <title>Life cycle and functional genomics of the unicellular red alga Galdieria for elucidating algal and plant evolution and industrial use.</title>
        <authorList>
            <person name="Hirooka S."/>
            <person name="Itabashi T."/>
            <person name="Ichinose T.M."/>
            <person name="Onuma R."/>
            <person name="Fujiwara T."/>
            <person name="Yamashita S."/>
            <person name="Jong L.W."/>
            <person name="Tomita R."/>
            <person name="Iwane A.H."/>
            <person name="Miyagishima S.Y."/>
        </authorList>
    </citation>
    <scope>NUCLEOTIDE SEQUENCE</scope>
    <source>
        <strain evidence="2">NBRC 102759</strain>
    </source>
</reference>
<reference evidence="2" key="2">
    <citation type="submission" date="2022-01" db="EMBL/GenBank/DDBJ databases">
        <authorList>
            <person name="Hirooka S."/>
            <person name="Miyagishima S.Y."/>
        </authorList>
    </citation>
    <scope>NUCLEOTIDE SEQUENCE</scope>
    <source>
        <strain evidence="2">NBRC 102759</strain>
    </source>
</reference>
<evidence type="ECO:0000256" key="1">
    <source>
        <dbReference type="SAM" id="Phobius"/>
    </source>
</evidence>
<name>A0A9C7Q7S7_9RHOD</name>
<feature type="transmembrane region" description="Helical" evidence="1">
    <location>
        <begin position="12"/>
        <end position="34"/>
    </location>
</feature>
<accession>A0A9C7Q7S7</accession>
<evidence type="ECO:0000313" key="4">
    <source>
        <dbReference type="Proteomes" id="UP001061958"/>
    </source>
</evidence>
<keyword evidence="1" id="KW-0472">Membrane</keyword>
<comment type="caution">
    <text evidence="2">The sequence shown here is derived from an EMBL/GenBank/DDBJ whole genome shotgun (WGS) entry which is preliminary data.</text>
</comment>